<evidence type="ECO:0000256" key="22">
    <source>
        <dbReference type="PROSITE-ProRule" id="PRU00221"/>
    </source>
</evidence>
<feature type="repeat" description="WD" evidence="22">
    <location>
        <begin position="2192"/>
        <end position="2235"/>
    </location>
</feature>
<evidence type="ECO:0000256" key="14">
    <source>
        <dbReference type="ARBA" id="ARBA00023028"/>
    </source>
</evidence>
<dbReference type="CDD" id="cd08834">
    <property type="entry name" value="ArfGap_ASAP"/>
    <property type="match status" value="1"/>
</dbReference>
<evidence type="ECO:0000256" key="11">
    <source>
        <dbReference type="ARBA" id="ARBA00022737"/>
    </source>
</evidence>
<dbReference type="SMART" id="SM00233">
    <property type="entry name" value="PH"/>
    <property type="match status" value="1"/>
</dbReference>
<keyword evidence="14" id="KW-0800">Toxin</keyword>
<feature type="repeat" description="WD" evidence="22">
    <location>
        <begin position="2338"/>
        <end position="2368"/>
    </location>
</feature>
<dbReference type="InterPro" id="IPR036322">
    <property type="entry name" value="WD40_repeat_dom_sf"/>
</dbReference>
<dbReference type="InterPro" id="IPR019775">
    <property type="entry name" value="WD40_repeat_CS"/>
</dbReference>
<dbReference type="PROSITE" id="PS50003">
    <property type="entry name" value="PH_DOMAIN"/>
    <property type="match status" value="1"/>
</dbReference>
<dbReference type="PANTHER" id="PTHR45854">
    <property type="entry name" value="ASAP FAMILY MEMBER"/>
    <property type="match status" value="1"/>
</dbReference>
<keyword evidence="12" id="KW-0418">Kinase</keyword>
<keyword evidence="20" id="KW-0863">Zinc-finger</keyword>
<feature type="coiled-coil region" evidence="23">
    <location>
        <begin position="989"/>
        <end position="1016"/>
    </location>
</feature>
<dbReference type="InterPro" id="IPR049160">
    <property type="entry name" value="PI4KB-PIK1_PIK"/>
</dbReference>
<dbReference type="InterPro" id="IPR011009">
    <property type="entry name" value="Kinase-like_dom_sf"/>
</dbReference>
<dbReference type="SUPFAM" id="SSF53474">
    <property type="entry name" value="alpha/beta-Hydrolases"/>
    <property type="match status" value="1"/>
</dbReference>
<evidence type="ECO:0000256" key="10">
    <source>
        <dbReference type="ARBA" id="ARBA00022723"/>
    </source>
</evidence>
<dbReference type="PROSITE" id="PS50114">
    <property type="entry name" value="GATA_ZN_FINGER_2"/>
    <property type="match status" value="1"/>
</dbReference>
<keyword evidence="10" id="KW-0479">Metal-binding</keyword>
<dbReference type="Pfam" id="PF00400">
    <property type="entry name" value="WD40"/>
    <property type="match status" value="6"/>
</dbReference>
<dbReference type="InterPro" id="IPR000679">
    <property type="entry name" value="Znf_GATA"/>
</dbReference>
<evidence type="ECO:0000313" key="33">
    <source>
        <dbReference type="Proteomes" id="UP000887458"/>
    </source>
</evidence>
<dbReference type="Pfam" id="PF16746">
    <property type="entry name" value="BAR_3"/>
    <property type="match status" value="1"/>
</dbReference>
<dbReference type="InterPro" id="IPR015943">
    <property type="entry name" value="WD40/YVTN_repeat-like_dom_sf"/>
</dbReference>
<evidence type="ECO:0000256" key="25">
    <source>
        <dbReference type="SAM" id="Phobius"/>
    </source>
</evidence>
<dbReference type="InterPro" id="IPR004148">
    <property type="entry name" value="BAR_dom"/>
</dbReference>
<evidence type="ECO:0000259" key="28">
    <source>
        <dbReference type="PROSITE" id="PS50114"/>
    </source>
</evidence>
<evidence type="ECO:0000259" key="27">
    <source>
        <dbReference type="PROSITE" id="PS50003"/>
    </source>
</evidence>
<comment type="caution">
    <text evidence="32">The sequence shown here is derived from an EMBL/GenBank/DDBJ whole genome shotgun (WGS) entry which is preliminary data.</text>
</comment>
<feature type="domain" description="PI3K/PI4K catalytic" evidence="30">
    <location>
        <begin position="570"/>
        <end position="840"/>
    </location>
</feature>
<dbReference type="PRINTS" id="PR00405">
    <property type="entry name" value="REVINTRACTNG"/>
</dbReference>
<feature type="region of interest" description="Disordered" evidence="24">
    <location>
        <begin position="1760"/>
        <end position="1783"/>
    </location>
</feature>
<dbReference type="Pfam" id="PF12796">
    <property type="entry name" value="Ank_2"/>
    <property type="match status" value="1"/>
</dbReference>
<dbReference type="Gene3D" id="3.40.50.1820">
    <property type="entry name" value="alpha/beta hydrolase"/>
    <property type="match status" value="1"/>
</dbReference>
<evidence type="ECO:0000256" key="16">
    <source>
        <dbReference type="ARBA" id="ARBA00036767"/>
    </source>
</evidence>
<keyword evidence="8 22" id="KW-0853">WD repeat</keyword>
<evidence type="ECO:0000256" key="7">
    <source>
        <dbReference type="ARBA" id="ARBA00022537"/>
    </source>
</evidence>
<dbReference type="InterPro" id="IPR002110">
    <property type="entry name" value="Ankyrin_rpt"/>
</dbReference>
<keyword evidence="14" id="KW-0638">Presynaptic neurotoxin</keyword>
<evidence type="ECO:0000259" key="31">
    <source>
        <dbReference type="PROSITE" id="PS51545"/>
    </source>
</evidence>
<keyword evidence="15" id="KW-1053">Target membrane</keyword>
<evidence type="ECO:0000256" key="12">
    <source>
        <dbReference type="ARBA" id="ARBA00022777"/>
    </source>
</evidence>
<reference evidence="32 33" key="2">
    <citation type="journal article" date="2022" name="Mol. Biol. Evol.">
        <title>Comparative Genomics Reveals Insights into the Divergent Evolution of Astigmatic Mites and Household Pest Adaptations.</title>
        <authorList>
            <person name="Xiong Q."/>
            <person name="Wan A.T."/>
            <person name="Liu X."/>
            <person name="Fung C.S."/>
            <person name="Xiao X."/>
            <person name="Malainual N."/>
            <person name="Hou J."/>
            <person name="Wang L."/>
            <person name="Wang M."/>
            <person name="Yang K.Y."/>
            <person name="Cui Y."/>
            <person name="Leung E.L."/>
            <person name="Nong W."/>
            <person name="Shin S.K."/>
            <person name="Au S.W."/>
            <person name="Jeong K.Y."/>
            <person name="Chew F.T."/>
            <person name="Hui J.H."/>
            <person name="Leung T.F."/>
            <person name="Tungtrongchitr A."/>
            <person name="Zhong N."/>
            <person name="Liu Z."/>
            <person name="Tsui S.K."/>
        </authorList>
    </citation>
    <scope>NUCLEOTIDE SEQUENCE [LARGE SCALE GENOMIC DNA]</scope>
    <source>
        <strain evidence="32">Derp</strain>
    </source>
</reference>
<dbReference type="SMART" id="SM00146">
    <property type="entry name" value="PI3Kc"/>
    <property type="match status" value="1"/>
</dbReference>
<dbReference type="PANTHER" id="PTHR45854:SF3">
    <property type="entry name" value="ARFGAP WITH SH3 DOMAIN, ANK REPEAT AND PH DOMAIN-CONTAINING PROTEIN"/>
    <property type="match status" value="1"/>
</dbReference>
<dbReference type="Gene3D" id="2.30.29.30">
    <property type="entry name" value="Pleckstrin-homology domain (PH domain)/Phosphotyrosine-binding domain (PTB)"/>
    <property type="match status" value="1"/>
</dbReference>
<dbReference type="Pfam" id="PF01412">
    <property type="entry name" value="ArfGap"/>
    <property type="match status" value="1"/>
</dbReference>
<dbReference type="Gene3D" id="2.130.10.10">
    <property type="entry name" value="YVTN repeat-like/Quinoprotein amine dehydrogenase"/>
    <property type="match status" value="1"/>
</dbReference>
<dbReference type="Pfam" id="PF00169">
    <property type="entry name" value="PH"/>
    <property type="match status" value="1"/>
</dbReference>
<dbReference type="PROSITE" id="PS51545">
    <property type="entry name" value="PIK_HELICAL"/>
    <property type="match status" value="1"/>
</dbReference>
<proteinExistence type="predicted"/>
<evidence type="ECO:0000256" key="21">
    <source>
        <dbReference type="PROSITE-ProRule" id="PRU00192"/>
    </source>
</evidence>
<keyword evidence="5 21" id="KW-0728">SH3 domain</keyword>
<dbReference type="InterPro" id="IPR057754">
    <property type="entry name" value="PI4-kinase_beta/PIK1_cat"/>
</dbReference>
<dbReference type="Proteomes" id="UP000887458">
    <property type="component" value="Unassembled WGS sequence"/>
</dbReference>
<evidence type="ECO:0000259" key="26">
    <source>
        <dbReference type="PROSITE" id="PS50002"/>
    </source>
</evidence>
<dbReference type="PROSITE" id="PS00915">
    <property type="entry name" value="PI3_4_KINASE_1"/>
    <property type="match status" value="1"/>
</dbReference>
<keyword evidence="6" id="KW-0268">Exocytosis</keyword>
<dbReference type="InterPro" id="IPR001164">
    <property type="entry name" value="ArfGAP_dom"/>
</dbReference>
<dbReference type="PROSITE" id="PS00916">
    <property type="entry name" value="PI3_4_KINASE_2"/>
    <property type="match status" value="1"/>
</dbReference>
<dbReference type="SUPFAM" id="SSF50044">
    <property type="entry name" value="SH3-domain"/>
    <property type="match status" value="1"/>
</dbReference>
<keyword evidence="11" id="KW-0677">Repeat</keyword>
<evidence type="ECO:0000256" key="5">
    <source>
        <dbReference type="ARBA" id="ARBA00022443"/>
    </source>
</evidence>
<comment type="subcellular location">
    <subcellularLocation>
        <location evidence="2">Cytoplasmic vesicle</location>
        <location evidence="2">Autophagosome</location>
    </subcellularLocation>
    <subcellularLocation>
        <location evidence="3">Mitochondrion outer membrane</location>
        <topology evidence="3">Peripheral membrane protein</topology>
    </subcellularLocation>
    <subcellularLocation>
        <location evidence="17">Rough endoplasmic reticulum membrane</location>
        <topology evidence="17">Peripheral membrane protein</topology>
    </subcellularLocation>
    <subcellularLocation>
        <location evidence="1">Target cell membrane</location>
    </subcellularLocation>
</comment>
<keyword evidence="14" id="KW-0528">Neurotoxin</keyword>
<evidence type="ECO:0000259" key="29">
    <source>
        <dbReference type="PROSITE" id="PS50115"/>
    </source>
</evidence>
<feature type="compositionally biased region" description="Polar residues" evidence="24">
    <location>
        <begin position="1240"/>
        <end position="1251"/>
    </location>
</feature>
<evidence type="ECO:0000256" key="20">
    <source>
        <dbReference type="PROSITE-ProRule" id="PRU00094"/>
    </source>
</evidence>
<dbReference type="Pfam" id="PF00454">
    <property type="entry name" value="PI3_PI4_kinase"/>
    <property type="match status" value="1"/>
</dbReference>
<feature type="domain" description="Arf-GAP" evidence="29">
    <location>
        <begin position="1344"/>
        <end position="1466"/>
    </location>
</feature>
<dbReference type="InterPro" id="IPR037278">
    <property type="entry name" value="ARFGAP/RecO"/>
</dbReference>
<dbReference type="SUPFAM" id="SSF50729">
    <property type="entry name" value="PH domain-like"/>
    <property type="match status" value="1"/>
</dbReference>
<keyword evidence="9" id="KW-0808">Transferase</keyword>
<keyword evidence="33" id="KW-1185">Reference proteome</keyword>
<accession>A0ABQ8IZT6</accession>
<dbReference type="Gene3D" id="1.20.1270.60">
    <property type="entry name" value="Arfaptin homology (AH) domain/BAR domain"/>
    <property type="match status" value="1"/>
</dbReference>
<dbReference type="CDD" id="cd00200">
    <property type="entry name" value="WD40"/>
    <property type="match status" value="1"/>
</dbReference>
<evidence type="ECO:0000256" key="15">
    <source>
        <dbReference type="ARBA" id="ARBA00023298"/>
    </source>
</evidence>
<reference evidence="32 33" key="1">
    <citation type="journal article" date="2018" name="J. Allergy Clin. Immunol.">
        <title>High-quality assembly of Dermatophagoides pteronyssinus genome and transcriptome reveals a wide range of novel allergens.</title>
        <authorList>
            <person name="Liu X.Y."/>
            <person name="Yang K.Y."/>
            <person name="Wang M.Q."/>
            <person name="Kwok J.S."/>
            <person name="Zeng X."/>
            <person name="Yang Z."/>
            <person name="Xiao X.J."/>
            <person name="Lau C.P."/>
            <person name="Li Y."/>
            <person name="Huang Z.M."/>
            <person name="Ba J.G."/>
            <person name="Yim A.K."/>
            <person name="Ouyang C.Y."/>
            <person name="Ngai S.M."/>
            <person name="Chan T.F."/>
            <person name="Leung E.L."/>
            <person name="Liu L."/>
            <person name="Liu Z.G."/>
            <person name="Tsui S.K."/>
        </authorList>
    </citation>
    <scope>NUCLEOTIDE SEQUENCE [LARGE SCALE GENOMIC DNA]</scope>
    <source>
        <strain evidence="32">Derp</strain>
    </source>
</reference>
<keyword evidence="25" id="KW-0812">Transmembrane</keyword>
<dbReference type="InterPro" id="IPR036940">
    <property type="entry name" value="PI3/4_kinase_cat_sf"/>
</dbReference>
<feature type="coiled-coil region" evidence="23">
    <location>
        <begin position="1091"/>
        <end position="1118"/>
    </location>
</feature>
<dbReference type="PROSITE" id="PS50297">
    <property type="entry name" value="ANK_REP_REGION"/>
    <property type="match status" value="1"/>
</dbReference>
<keyword evidence="25" id="KW-0472">Membrane</keyword>
<dbReference type="InterPro" id="IPR001452">
    <property type="entry name" value="SH3_domain"/>
</dbReference>
<dbReference type="PROSITE" id="PS50290">
    <property type="entry name" value="PI3_4_KINASE_3"/>
    <property type="match status" value="1"/>
</dbReference>
<dbReference type="Gene3D" id="3.30.1010.10">
    <property type="entry name" value="Phosphatidylinositol 3-kinase Catalytic Subunit, Chain A, domain 4"/>
    <property type="match status" value="1"/>
</dbReference>
<feature type="domain" description="PIK helical" evidence="31">
    <location>
        <begin position="1"/>
        <end position="169"/>
    </location>
</feature>
<dbReference type="Gene3D" id="1.25.40.950">
    <property type="match status" value="1"/>
</dbReference>
<feature type="compositionally biased region" description="Basic and acidic residues" evidence="24">
    <location>
        <begin position="1766"/>
        <end position="1783"/>
    </location>
</feature>
<evidence type="ECO:0000313" key="32">
    <source>
        <dbReference type="EMBL" id="KAH9415813.1"/>
    </source>
</evidence>
<dbReference type="SMART" id="SM00326">
    <property type="entry name" value="SH3"/>
    <property type="match status" value="1"/>
</dbReference>
<evidence type="ECO:0000256" key="17">
    <source>
        <dbReference type="ARBA" id="ARBA00037860"/>
    </source>
</evidence>
<name>A0ABQ8IZT6_DERPT</name>
<dbReference type="SUPFAM" id="SSF48403">
    <property type="entry name" value="Ankyrin repeat"/>
    <property type="match status" value="1"/>
</dbReference>
<keyword evidence="25" id="KW-1133">Transmembrane helix</keyword>
<feature type="region of interest" description="Disordered" evidence="24">
    <location>
        <begin position="1226"/>
        <end position="1251"/>
    </location>
</feature>
<dbReference type="InterPro" id="IPR036028">
    <property type="entry name" value="SH3-like_dom_sf"/>
</dbReference>
<sequence length="2764" mass="313111">MNIANSHQSSVVTNHGSIDTTIDRQSDDVFKDGDNKNKSIEKLETESMMCRPQTPMQQSWLLRLFESKLFNMNIAITYLFNSKESGVLSYLGNRMFTFPADDVDFFLPQLIVLYIHNNNIADAIHPYLIHRCRQSVYASTKCIWLLNAFCPETQSSTITLMLHSRRNKSLGHRLRKSILNEEFRLSTADFNQSNDMTNSNYMNHSSNKAKISHNHHRTHYRSFSDAMTKSQLSGINLSQTEAIIGCIHHQQKKNRFLRIPSTTNGMLRNLNQSEKTFPSCLCAAPRIKPEYEFIRCLMNIGLKMQSVPSKEIKSQLLISELSSLNIQLPARVWIPTYTKHSHMIVRIPPHAAVLLNSKDKAPYLIYFEICECDDIEKSPVPVKQALTNSRSSLNGSSSSINFLMMTNNNHDGNFDSNQKQQCILQSQSFSQNYSASIIRQTKSEENLIEFAMKHGKETIKDNLDEKIPIPCEDSNSNKSNTVIVIGADDDEEEMLMAKQYGAFNVLRRLPNQRQANDNLSQFSTDSTTSNEGILIAAGDIRRRLNESIASKDNNFNKFCPEDPSAAALKEPWDEKVSRIRESSPYGHIKSWHLVAAIIKCGDDLRQEMMVYQILETLKSIWEQEHVPLWLRPYAILSTSPDSGIIEPILNSVSLHQIKKHCQISLLEYFVREFGDGSMSSELFLTARKNFVQSCAAYSIVSYLMQVKDRHNGNILLDNEGHLIHIDFGFILSNSPRNLGFENSPFKLTPEFVDVMGGKKSDMFEYFKILILQGLVAARKHSDRLMTLIEILITSPSMSACFSNTASILRSLRDRFHMNMTEGQLQQHVDTLVETSIHSITTKLYDGFQYFTNDFINEAKDDFHSPTTSTFYSNVSYCKQLVNSIEEGLDLDRNGLSKMKKAVKAIYNGGCANNGNKIILSESLEKLGINSSNLREKEEFIGAAFVKFSFIVKELAALEKTLMQSLYNIIMFPVDNVLKGDLKGVKNELKKPVDKALKEYEIKMNKLEKEKKAQAKEAGLIRTEITGAELAEEMDRERKQLQYQMCEYLIKANDIDMKKSFDLLLHYIEYFNAQCKYFRAGLEAIEQFQSFISDCTLQIQQARQRKEEEKRELFELRSLLKSSNALSDTSLINTSSIMNDSHHSDQSNRRSVGYYSLHQPQGNKQYGCYKSGYLLKKSESKMRVKVWQKRKCEVKDGFLYIWHSDESKSPTKVNLLTCQIKTCQQQQNVQSQSSTNDDRAQSSLSQTSNMTNSTSVPLKNFGTYFDLISYNRTYHFQVEDEHDAEAWISVLINNKEGALKKEFDNSTDKVSNSGLTSSSLSMTNSSNRFVNSTNNPDSNLPKLRQNIIEHIQKLPGNDCCVDCGSMQEPTWLATNFGVLTCIECSGIHREMGVHVSRIQSLTLDNIGTSQLLIASMMSNNGFNDIMEAGCNIQTFKPKPNSTMDERNQFIRNKYLHRKYIIKTCTSELELLNDLEQAVHSKDIYFLLQVWAEGANLSAPLPSNSLMETALHQSIMREYDGYSLHIVDFLIQNSPDLNVITRPDGNTALHYCVIYNRPECMKLLLRSKANYSLRNKMGKTPMDLAQDEQNSFLIQLLECAEKNQKSMFENIVIHYNVQIEDPSTDFSDDDLDEKNGTIRNAEEIRRVNQLMFSQNEQSLLTNNRIRSSNRKFSFRYQTESESDSTELKNNAQASLFNNSSVNQTAGPSFSSAQNSRPSSVVGDFYSTVVNIDTSNAKAATTVTNSDLDSIVRGNVIRNNSSGTNKFRFSTESEHPIPTHMPNKDGMSKNVVDANAYEDPCIVTDSRPFLIGHSRAASADISCDPNSLNSISIATNNNLQQKVTSKMSHHIRNNSVDNSHVTSVFSTPGLTVKQSNTPSNINNQPQPNKPAIPLKPTGIVSVFVPGSNTATTGTTLTTTSNASKKAGISNIYGKLTTTTSTIPAKVDKSDNRSHFARYPNEMSVQQINESSVHHPIPPPRKKIHDSHGTSGKFRRCLALYDCDADQSDEISFKAGEIITVINEITNDDDWMEGMIEGDPSRRGLFPAIFYIFNPFSNCHLILKFKMKRNYESMPVAIYEKRSRKELALIDNEPGNGQLISAVNRTSKLESPIMLLTGHESEINSCKFHPNGETILSAVLWNTYGECKNYAIMSGGHKGAVLDAHFSGAGDYIFSASTDKNLIIWDAKTGARMKKLKGHQSIVNACCPCRDQSKALLCSVSDDKTIRIWDTRKRQVSSVIKENYQLTACIFNESADQVIVGGIENLIKVYDLRKNKLLYTMPGHFDTITGLALSPNGNFVLSNSMDNSLCIWDIRPFVQSDRCTKTLTGHQHNFEKNLLRCSWSPNGDRVTAGSADRNVYIWNAYDKRIIYILPGHNGSVNEVVFHPNEPIILSCSSDRQFCGICRKIKENNIIFYLTITIIIIIVCYLIDYIYNLCDKLLYNPYNPEDSRVNVPTPKSYGLDYDNLFLNAKDGTKIHMQFIKQPIETANKCITMIYFHGNAGNIGHRLINAIEFHKRLKCNVLMVEYRGYGFSEGRPSEKGLYQDALAAIQFVNSCRQVDSSKIVLFGRSLGAAVAIGLADKINRNSRLSHLRPMAMVIENTFTSVPDISRHLIAQHTPDCPFWIMRFFQFMPDWFYKSRFNSIDKISRITVPTIFISAQLDELIPPKMMAKLFKNSPAIYKELHTFESGTHNFTWKCPSYYETIDHFLKTILELKALMVSTENNTYDTPTDIPSYQSIDLEAIEKMPLIAQQIQNDDPSNNESNRK</sequence>
<evidence type="ECO:0000256" key="24">
    <source>
        <dbReference type="SAM" id="MobiDB-lite"/>
    </source>
</evidence>
<dbReference type="InterPro" id="IPR001680">
    <property type="entry name" value="WD40_rpt"/>
</dbReference>
<dbReference type="InterPro" id="IPR000403">
    <property type="entry name" value="PI3/4_kinase_cat_dom"/>
</dbReference>
<feature type="repeat" description="WD" evidence="22">
    <location>
        <begin position="2277"/>
        <end position="2311"/>
    </location>
</feature>
<dbReference type="EMBL" id="NJHN03000095">
    <property type="protein sequence ID" value="KAH9415813.1"/>
    <property type="molecule type" value="Genomic_DNA"/>
</dbReference>
<dbReference type="InterPro" id="IPR043593">
    <property type="entry name" value="ASAP"/>
</dbReference>
<feature type="domain" description="SH3" evidence="26">
    <location>
        <begin position="1988"/>
        <end position="2052"/>
    </location>
</feature>
<dbReference type="Gene3D" id="1.25.40.20">
    <property type="entry name" value="Ankyrin repeat-containing domain"/>
    <property type="match status" value="1"/>
</dbReference>
<feature type="repeat" description="WD" evidence="22">
    <location>
        <begin position="2150"/>
        <end position="2191"/>
    </location>
</feature>
<keyword evidence="19" id="KW-0040">ANK repeat</keyword>
<evidence type="ECO:0000256" key="18">
    <source>
        <dbReference type="ARBA" id="ARBA00039877"/>
    </source>
</evidence>
<keyword evidence="23" id="KW-0175">Coiled coil</keyword>
<organism evidence="32 33">
    <name type="scientific">Dermatophagoides pteronyssinus</name>
    <name type="common">European house dust mite</name>
    <dbReference type="NCBI Taxonomy" id="6956"/>
    <lineage>
        <taxon>Eukaryota</taxon>
        <taxon>Metazoa</taxon>
        <taxon>Ecdysozoa</taxon>
        <taxon>Arthropoda</taxon>
        <taxon>Chelicerata</taxon>
        <taxon>Arachnida</taxon>
        <taxon>Acari</taxon>
        <taxon>Acariformes</taxon>
        <taxon>Sarcoptiformes</taxon>
        <taxon>Astigmata</taxon>
        <taxon>Psoroptidia</taxon>
        <taxon>Analgoidea</taxon>
        <taxon>Pyroglyphidae</taxon>
        <taxon>Dermatophagoidinae</taxon>
        <taxon>Dermatophagoides</taxon>
    </lineage>
</organism>
<feature type="domain" description="GATA-type" evidence="28">
    <location>
        <begin position="1359"/>
        <end position="1393"/>
    </location>
</feature>
<evidence type="ECO:0000259" key="30">
    <source>
        <dbReference type="PROSITE" id="PS50290"/>
    </source>
</evidence>
<dbReference type="Pfam" id="PF21245">
    <property type="entry name" value="PI4KB-PIK1_PIK"/>
    <property type="match status" value="1"/>
</dbReference>
<dbReference type="InterPro" id="IPR001263">
    <property type="entry name" value="PI3K_accessory_dom"/>
</dbReference>
<dbReference type="SUPFAM" id="SSF50978">
    <property type="entry name" value="WD40 repeat-like"/>
    <property type="match status" value="1"/>
</dbReference>
<dbReference type="InterPro" id="IPR029058">
    <property type="entry name" value="AB_hydrolase_fold"/>
</dbReference>
<dbReference type="InterPro" id="IPR018936">
    <property type="entry name" value="PI3/4_kinase_CS"/>
</dbReference>
<dbReference type="InterPro" id="IPR011993">
    <property type="entry name" value="PH-like_dom_sf"/>
</dbReference>
<gene>
    <name evidence="32" type="primary">ASAP1</name>
    <name evidence="32" type="ORF">DERP_000306</name>
</gene>
<dbReference type="PROSITE" id="PS50115">
    <property type="entry name" value="ARFGAP"/>
    <property type="match status" value="1"/>
</dbReference>
<dbReference type="PROSITE" id="PS50088">
    <property type="entry name" value="ANK_REPEAT"/>
    <property type="match status" value="1"/>
</dbReference>
<dbReference type="PROSITE" id="PS00678">
    <property type="entry name" value="WD_REPEATS_1"/>
    <property type="match status" value="2"/>
</dbReference>
<dbReference type="InterPro" id="IPR001849">
    <property type="entry name" value="PH_domain"/>
</dbReference>
<evidence type="ECO:0000256" key="8">
    <source>
        <dbReference type="ARBA" id="ARBA00022574"/>
    </source>
</evidence>
<dbReference type="InterPro" id="IPR027267">
    <property type="entry name" value="AH/BAR_dom_sf"/>
</dbReference>
<dbReference type="SUPFAM" id="SSF56112">
    <property type="entry name" value="Protein kinase-like (PK-like)"/>
    <property type="match status" value="1"/>
</dbReference>
<feature type="transmembrane region" description="Helical" evidence="25">
    <location>
        <begin position="2409"/>
        <end position="2430"/>
    </location>
</feature>
<evidence type="ECO:0000256" key="19">
    <source>
        <dbReference type="PROSITE-ProRule" id="PRU00023"/>
    </source>
</evidence>
<dbReference type="EC" id="2.7.1.67" evidence="4"/>
<dbReference type="Gene3D" id="1.10.1070.11">
    <property type="entry name" value="Phosphatidylinositol 3-/4-kinase, catalytic domain"/>
    <property type="match status" value="1"/>
</dbReference>
<dbReference type="SMART" id="SM00320">
    <property type="entry name" value="WD40"/>
    <property type="match status" value="7"/>
</dbReference>
<protein>
    <recommendedName>
        <fullName evidence="18">Phosphatidylinositol 4-kinase beta</fullName>
        <ecNumber evidence="4">2.7.1.67</ecNumber>
    </recommendedName>
</protein>
<evidence type="ECO:0000256" key="3">
    <source>
        <dbReference type="ARBA" id="ARBA00004450"/>
    </source>
</evidence>
<dbReference type="SUPFAM" id="SSF57863">
    <property type="entry name" value="ArfGap/RecO-like zinc finger"/>
    <property type="match status" value="1"/>
</dbReference>
<keyword evidence="7" id="KW-1052">Target cell membrane</keyword>
<evidence type="ECO:0000256" key="2">
    <source>
        <dbReference type="ARBA" id="ARBA00004419"/>
    </source>
</evidence>
<evidence type="ECO:0000256" key="13">
    <source>
        <dbReference type="ARBA" id="ARBA00022833"/>
    </source>
</evidence>
<evidence type="ECO:0000256" key="4">
    <source>
        <dbReference type="ARBA" id="ARBA00012169"/>
    </source>
</evidence>
<feature type="domain" description="PH" evidence="27">
    <location>
        <begin position="1166"/>
        <end position="1295"/>
    </location>
</feature>
<dbReference type="Gene3D" id="1.10.220.150">
    <property type="entry name" value="Arf GTPase activating protein"/>
    <property type="match status" value="1"/>
</dbReference>
<dbReference type="PROSITE" id="PS50082">
    <property type="entry name" value="WD_REPEATS_2"/>
    <property type="match status" value="4"/>
</dbReference>
<dbReference type="InterPro" id="IPR038508">
    <property type="entry name" value="ArfGAP_dom_sf"/>
</dbReference>
<dbReference type="CDD" id="cd05168">
    <property type="entry name" value="PI4Kc_III_beta"/>
    <property type="match status" value="1"/>
</dbReference>
<dbReference type="CDD" id="cd07604">
    <property type="entry name" value="BAR_ASAPs"/>
    <property type="match status" value="1"/>
</dbReference>
<dbReference type="SMART" id="SM00248">
    <property type="entry name" value="ANK"/>
    <property type="match status" value="2"/>
</dbReference>
<feature type="transmembrane region" description="Helical" evidence="25">
    <location>
        <begin position="2041"/>
        <end position="2059"/>
    </location>
</feature>
<comment type="catalytic activity">
    <reaction evidence="16">
        <text>a 1,2-diacyl-sn-glycero-3-phospho-(1D-myo-inositol) + ATP = a 1,2-diacyl-sn-glycero-3-phospho-(1D-myo-inositol 4-phosphate) + ADP + H(+)</text>
        <dbReference type="Rhea" id="RHEA:19877"/>
        <dbReference type="ChEBI" id="CHEBI:15378"/>
        <dbReference type="ChEBI" id="CHEBI:30616"/>
        <dbReference type="ChEBI" id="CHEBI:57880"/>
        <dbReference type="ChEBI" id="CHEBI:58178"/>
        <dbReference type="ChEBI" id="CHEBI:456216"/>
        <dbReference type="EC" id="2.7.1.67"/>
    </reaction>
    <physiologicalReaction direction="left-to-right" evidence="16">
        <dbReference type="Rhea" id="RHEA:19878"/>
    </physiologicalReaction>
</comment>
<evidence type="ECO:0000256" key="9">
    <source>
        <dbReference type="ARBA" id="ARBA00022679"/>
    </source>
</evidence>
<dbReference type="InterPro" id="IPR036770">
    <property type="entry name" value="Ankyrin_rpt-contain_sf"/>
</dbReference>
<dbReference type="SUPFAM" id="SSF103657">
    <property type="entry name" value="BAR/IMD domain-like"/>
    <property type="match status" value="1"/>
</dbReference>
<feature type="repeat" description="ANK" evidence="19">
    <location>
        <begin position="1542"/>
        <end position="1574"/>
    </location>
</feature>
<dbReference type="SMART" id="SM00105">
    <property type="entry name" value="ArfGap"/>
    <property type="match status" value="1"/>
</dbReference>
<keyword evidence="13" id="KW-0862">Zinc</keyword>
<evidence type="ECO:0000256" key="1">
    <source>
        <dbReference type="ARBA" id="ARBA00004175"/>
    </source>
</evidence>
<dbReference type="Pfam" id="PF00018">
    <property type="entry name" value="SH3_1"/>
    <property type="match status" value="1"/>
</dbReference>
<evidence type="ECO:0000256" key="23">
    <source>
        <dbReference type="SAM" id="Coils"/>
    </source>
</evidence>
<dbReference type="PROSITE" id="PS50294">
    <property type="entry name" value="WD_REPEATS_REGION"/>
    <property type="match status" value="2"/>
</dbReference>
<evidence type="ECO:0000256" key="6">
    <source>
        <dbReference type="ARBA" id="ARBA00022483"/>
    </source>
</evidence>
<dbReference type="PROSITE" id="PS50002">
    <property type="entry name" value="SH3"/>
    <property type="match status" value="1"/>
</dbReference>
<dbReference type="Gene3D" id="2.30.30.40">
    <property type="entry name" value="SH3 Domains"/>
    <property type="match status" value="1"/>
</dbReference>